<organism evidence="3 4">
    <name type="scientific">Symbiodinium necroappetens</name>
    <dbReference type="NCBI Taxonomy" id="1628268"/>
    <lineage>
        <taxon>Eukaryota</taxon>
        <taxon>Sar</taxon>
        <taxon>Alveolata</taxon>
        <taxon>Dinophyceae</taxon>
        <taxon>Suessiales</taxon>
        <taxon>Symbiodiniaceae</taxon>
        <taxon>Symbiodinium</taxon>
    </lineage>
</organism>
<dbReference type="InterPro" id="IPR005944">
    <property type="entry name" value="Pro_iminopeptidase"/>
</dbReference>
<evidence type="ECO:0000259" key="2">
    <source>
        <dbReference type="Pfam" id="PF00561"/>
    </source>
</evidence>
<dbReference type="InterPro" id="IPR000073">
    <property type="entry name" value="AB_hydrolase_1"/>
</dbReference>
<feature type="non-terminal residue" evidence="3">
    <location>
        <position position="337"/>
    </location>
</feature>
<gene>
    <name evidence="3" type="primary">caeA</name>
    <name evidence="3" type="ORF">SNEC2469_LOCUS18786</name>
</gene>
<dbReference type="PANTHER" id="PTHR43722:SF1">
    <property type="entry name" value="PROLINE IMINOPEPTIDASE"/>
    <property type="match status" value="1"/>
</dbReference>
<dbReference type="InterPro" id="IPR029058">
    <property type="entry name" value="AB_hydrolase_fold"/>
</dbReference>
<dbReference type="GO" id="GO:0005737">
    <property type="term" value="C:cytoplasm"/>
    <property type="evidence" value="ECO:0007669"/>
    <property type="project" value="InterPro"/>
</dbReference>
<dbReference type="EMBL" id="CAJNJA010031820">
    <property type="protein sequence ID" value="CAE7661107.1"/>
    <property type="molecule type" value="Genomic_DNA"/>
</dbReference>
<dbReference type="Gene3D" id="3.40.50.1820">
    <property type="entry name" value="alpha/beta hydrolase"/>
    <property type="match status" value="1"/>
</dbReference>
<dbReference type="SUPFAM" id="SSF53474">
    <property type="entry name" value="alpha/beta-Hydrolases"/>
    <property type="match status" value="1"/>
</dbReference>
<dbReference type="PANTHER" id="PTHR43722">
    <property type="entry name" value="PROLINE IMINOPEPTIDASE"/>
    <property type="match status" value="1"/>
</dbReference>
<feature type="domain" description="AB hydrolase-1" evidence="2">
    <location>
        <begin position="105"/>
        <end position="329"/>
    </location>
</feature>
<protein>
    <submittedName>
        <fullName evidence="3">CaeA protein</fullName>
    </submittedName>
</protein>
<feature type="chain" id="PRO_5032304954" evidence="1">
    <location>
        <begin position="21"/>
        <end position="337"/>
    </location>
</feature>
<proteinExistence type="predicted"/>
<dbReference type="GO" id="GO:0006508">
    <property type="term" value="P:proteolysis"/>
    <property type="evidence" value="ECO:0007669"/>
    <property type="project" value="InterPro"/>
</dbReference>
<reference evidence="3" key="1">
    <citation type="submission" date="2021-02" db="EMBL/GenBank/DDBJ databases">
        <authorList>
            <person name="Dougan E. K."/>
            <person name="Rhodes N."/>
            <person name="Thang M."/>
            <person name="Chan C."/>
        </authorList>
    </citation>
    <scope>NUCLEOTIDE SEQUENCE</scope>
</reference>
<name>A0A812VW92_9DINO</name>
<evidence type="ECO:0000313" key="4">
    <source>
        <dbReference type="Proteomes" id="UP000601435"/>
    </source>
</evidence>
<comment type="caution">
    <text evidence="3">The sequence shown here is derived from an EMBL/GenBank/DDBJ whole genome shotgun (WGS) entry which is preliminary data.</text>
</comment>
<evidence type="ECO:0000313" key="3">
    <source>
        <dbReference type="EMBL" id="CAE7661107.1"/>
    </source>
</evidence>
<keyword evidence="1" id="KW-0732">Signal</keyword>
<dbReference type="Pfam" id="PF00561">
    <property type="entry name" value="Abhydrolase_1"/>
    <property type="match status" value="1"/>
</dbReference>
<dbReference type="AlphaFoldDB" id="A0A812VW92"/>
<keyword evidence="4" id="KW-1185">Reference proteome</keyword>
<dbReference type="GO" id="GO:0004177">
    <property type="term" value="F:aminopeptidase activity"/>
    <property type="evidence" value="ECO:0007669"/>
    <property type="project" value="UniProtKB-EC"/>
</dbReference>
<dbReference type="OrthoDB" id="428796at2759"/>
<accession>A0A812VW92</accession>
<dbReference type="Proteomes" id="UP000601435">
    <property type="component" value="Unassembled WGS sequence"/>
</dbReference>
<sequence>MVRLPLALVAFCAGLGFGSAGETRLRGRKQSSEDAAEWSFLNPNPEILVWDEETVILPGGHERYSGWLKTPLVHDLAMSPYEAVPYICLRVNGIPATQQPAQNGPLLIHCGGPGSGKECLPKKGFDIRGEGNASDLNSHFDWWAIDQRGVGLGGASDDNVTTPPCPFKYPSGEDILPFPEFHCNEIVTSPLNLEQIIQLMIGTDASESDIAEAKEYVYPILAFGGLADTNEGIMAFNETYVRWFYRLLKLEHSLCYTAPRYKLTSPSGREYNVLRFGGTIDLAQDIDQFRRAIGAPKMSIYGMSYGTAVGGSYGTVFPKYVGRLVLDGAALQKSIEH</sequence>
<evidence type="ECO:0000256" key="1">
    <source>
        <dbReference type="SAM" id="SignalP"/>
    </source>
</evidence>
<feature type="signal peptide" evidence="1">
    <location>
        <begin position="1"/>
        <end position="20"/>
    </location>
</feature>